<protein>
    <submittedName>
        <fullName evidence="1">Uncharacterized protein</fullName>
    </submittedName>
</protein>
<dbReference type="Proteomes" id="UP000270034">
    <property type="component" value="Chromosome"/>
</dbReference>
<dbReference type="KEGG" id="aot:AcetOri_orf02443"/>
<sequence>MIYYINKIKIKQNSIFILKYFYHLCFNKKKARCDKHLTFITTMEKNPKIHTVFYKLIM</sequence>
<dbReference type="AlphaFoldDB" id="A0A2Z5ZHG2"/>
<organism evidence="1 2">
    <name type="scientific">Acetobacter orientalis</name>
    <dbReference type="NCBI Taxonomy" id="146474"/>
    <lineage>
        <taxon>Bacteria</taxon>
        <taxon>Pseudomonadati</taxon>
        <taxon>Pseudomonadota</taxon>
        <taxon>Alphaproteobacteria</taxon>
        <taxon>Acetobacterales</taxon>
        <taxon>Acetobacteraceae</taxon>
        <taxon>Acetobacter</taxon>
    </lineage>
</organism>
<accession>A0A2Z5ZHG2</accession>
<name>A0A2Z5ZHG2_9PROT</name>
<reference evidence="1 2" key="1">
    <citation type="submission" date="2018-02" db="EMBL/GenBank/DDBJ databases">
        <title>Acetobacter orientalis genome.</title>
        <authorList>
            <person name="Nakashima N."/>
            <person name="Tamura T."/>
        </authorList>
    </citation>
    <scope>NUCLEOTIDE SEQUENCE [LARGE SCALE GENOMIC DNA]</scope>
    <source>
        <strain evidence="1 2">FAN1</strain>
    </source>
</reference>
<evidence type="ECO:0000313" key="1">
    <source>
        <dbReference type="EMBL" id="BBC79971.1"/>
    </source>
</evidence>
<gene>
    <name evidence="1" type="ORF">AcetOrient_orf02443</name>
</gene>
<dbReference type="EMBL" id="AP018515">
    <property type="protein sequence ID" value="BBC79971.1"/>
    <property type="molecule type" value="Genomic_DNA"/>
</dbReference>
<evidence type="ECO:0000313" key="2">
    <source>
        <dbReference type="Proteomes" id="UP000270034"/>
    </source>
</evidence>
<proteinExistence type="predicted"/>